<dbReference type="RefSeq" id="WP_187247847.1">
    <property type="nucleotide sequence ID" value="NZ_BAAAOK010000004.1"/>
</dbReference>
<keyword evidence="1" id="KW-0812">Transmembrane</keyword>
<dbReference type="Pfam" id="PF08592">
    <property type="entry name" value="Anthrone_oxy"/>
    <property type="match status" value="1"/>
</dbReference>
<comment type="caution">
    <text evidence="2">The sequence shown here is derived from an EMBL/GenBank/DDBJ whole genome shotgun (WGS) entry which is preliminary data.</text>
</comment>
<gene>
    <name evidence="2" type="ORF">HKK74_35735</name>
</gene>
<dbReference type="Proteomes" id="UP000805614">
    <property type="component" value="Unassembled WGS sequence"/>
</dbReference>
<proteinExistence type="predicted"/>
<keyword evidence="1" id="KW-1133">Transmembrane helix</keyword>
<evidence type="ECO:0000313" key="3">
    <source>
        <dbReference type="Proteomes" id="UP000805614"/>
    </source>
</evidence>
<dbReference type="InterPro" id="IPR013901">
    <property type="entry name" value="Anthrone_oxy"/>
</dbReference>
<feature type="transmembrane region" description="Helical" evidence="1">
    <location>
        <begin position="85"/>
        <end position="107"/>
    </location>
</feature>
<feature type="transmembrane region" description="Helical" evidence="1">
    <location>
        <begin position="7"/>
        <end position="27"/>
    </location>
</feature>
<evidence type="ECO:0000313" key="2">
    <source>
        <dbReference type="EMBL" id="MBC6470804.1"/>
    </source>
</evidence>
<accession>A0ABR7M1X7</accession>
<organism evidence="2 3">
    <name type="scientific">Actinomadura alba</name>
    <dbReference type="NCBI Taxonomy" id="406431"/>
    <lineage>
        <taxon>Bacteria</taxon>
        <taxon>Bacillati</taxon>
        <taxon>Actinomycetota</taxon>
        <taxon>Actinomycetes</taxon>
        <taxon>Streptosporangiales</taxon>
        <taxon>Thermomonosporaceae</taxon>
        <taxon>Actinomadura</taxon>
    </lineage>
</organism>
<reference evidence="2 3" key="1">
    <citation type="submission" date="2020-06" db="EMBL/GenBank/DDBJ databases">
        <title>Actinomadura xiongansis sp. nov., isolated from soil of Baiyangdian.</title>
        <authorList>
            <person name="Zhang X."/>
        </authorList>
    </citation>
    <scope>NUCLEOTIDE SEQUENCE [LARGE SCALE GENOMIC DNA]</scope>
    <source>
        <strain evidence="2 3">HBUM206468</strain>
    </source>
</reference>
<keyword evidence="3" id="KW-1185">Reference proteome</keyword>
<protein>
    <submittedName>
        <fullName evidence="2">DUF1772 domain-containing protein</fullName>
    </submittedName>
</protein>
<sequence>MLDQFRGVSLVAATIAMGLAAGLYYAYACSVMLGLGKADDRTFVEGMQKINVAILNGWFFLTFAGALLLTAVAAVLHFRGDGGRAAFAWIVAALVLYVVVLIVTMGFNVPLNDRLEAAGDPARIADLAAVRENFEAAWVRWNIVRTLACTAAFGCLTWALVLYGRSGS</sequence>
<feature type="transmembrane region" description="Helical" evidence="1">
    <location>
        <begin position="57"/>
        <end position="78"/>
    </location>
</feature>
<keyword evidence="1" id="KW-0472">Membrane</keyword>
<feature type="transmembrane region" description="Helical" evidence="1">
    <location>
        <begin position="143"/>
        <end position="163"/>
    </location>
</feature>
<evidence type="ECO:0000256" key="1">
    <source>
        <dbReference type="SAM" id="Phobius"/>
    </source>
</evidence>
<name>A0ABR7M1X7_9ACTN</name>
<dbReference type="EMBL" id="JABVEC010000049">
    <property type="protein sequence ID" value="MBC6470804.1"/>
    <property type="molecule type" value="Genomic_DNA"/>
</dbReference>